<gene>
    <name evidence="1" type="ORF">CYFA0S_06e03972g</name>
</gene>
<reference evidence="1" key="1">
    <citation type="journal article" date="2014" name="Genome Announc.">
        <title>Genome sequence of the yeast Cyberlindnera fabianii (Hansenula fabianii).</title>
        <authorList>
            <person name="Freel K.C."/>
            <person name="Sarilar V."/>
            <person name="Neuveglise C."/>
            <person name="Devillers H."/>
            <person name="Friedrich A."/>
            <person name="Schacherer J."/>
        </authorList>
    </citation>
    <scope>NUCLEOTIDE SEQUENCE</scope>
    <source>
        <strain evidence="1">YJS4271</strain>
    </source>
</reference>
<accession>A0A061AUF3</accession>
<dbReference type="EMBL" id="LK052891">
    <property type="protein sequence ID" value="CDR41209.1"/>
    <property type="molecule type" value="Genomic_DNA"/>
</dbReference>
<organism evidence="1">
    <name type="scientific">Cyberlindnera fabianii</name>
    <name type="common">Yeast</name>
    <name type="synonym">Hansenula fabianii</name>
    <dbReference type="NCBI Taxonomy" id="36022"/>
    <lineage>
        <taxon>Eukaryota</taxon>
        <taxon>Fungi</taxon>
        <taxon>Dikarya</taxon>
        <taxon>Ascomycota</taxon>
        <taxon>Saccharomycotina</taxon>
        <taxon>Saccharomycetes</taxon>
        <taxon>Phaffomycetales</taxon>
        <taxon>Phaffomycetaceae</taxon>
        <taxon>Cyberlindnera</taxon>
    </lineage>
</organism>
<evidence type="ECO:0000313" key="1">
    <source>
        <dbReference type="EMBL" id="CDR41209.1"/>
    </source>
</evidence>
<sequence>MSVSTGASAKSGIDSPTTDVTTMSAELKDSVKKIEFKNLIKDKVLKPSKLARFDNVRGHHSHLVIRDSHYLLKAPTSFITCASCHRGRVLKISMIQELTTEQILDEIYHTILKNPCSKRKNTSKENQVISDAYKKQQLGAITPAFGAHDKYKRNHPLGSLQQLPTYLPQTPMVLLPQTNGYPLPPASSIHESIVPNTSQNTTSDQVPTFDAFFSDFEPLTNFPQLSKTMEIASTGSAVKVTSFTLTSLFNAQSNFPANLDMFLSQAMSQQFGTQFFTEDTLFVPLPTYACTLFAKDSNKLHFRRDEVFQRVLNARIHDFVHQPNVNLSNLRIIIMFNAFQEGVPDRPQENQSHKYVGNVYVLHSFSVLADSSLSFSNLRYSFNHNYTWIDSKHEAAKNELFNELILSKLQNEVFMKTNEVALGTHVNPLVLDRAALMTVIPFTTEDTFVLSASGSLFVVCFICLKLLRILTGEDGLQMIGYVSTVHFNSKFHLYLLRLMLENLKQGSDAGKHEYVRAPEF</sequence>
<dbReference type="VEuPathDB" id="FungiDB:BON22_3045"/>
<protein>
    <submittedName>
        <fullName evidence="1">CYFA0S06e03972g1_1</fullName>
    </submittedName>
</protein>
<name>A0A061AUF3_CYBFA</name>
<dbReference type="AlphaFoldDB" id="A0A061AUF3"/>
<proteinExistence type="predicted"/>
<dbReference type="OrthoDB" id="3980551at2759"/>